<evidence type="ECO:0000313" key="1">
    <source>
        <dbReference type="EMBL" id="VTZ66010.1"/>
    </source>
</evidence>
<reference evidence="1" key="1">
    <citation type="submission" date="2019-06" db="EMBL/GenBank/DDBJ databases">
        <authorList>
            <person name="Le Quere A."/>
            <person name="Colella S."/>
        </authorList>
    </citation>
    <scope>NUCLEOTIDE SEQUENCE</scope>
    <source>
        <strain evidence="1">EmedicaeMD41</strain>
    </source>
</reference>
<organism evidence="1">
    <name type="scientific">Sinorhizobium medicae</name>
    <dbReference type="NCBI Taxonomy" id="110321"/>
    <lineage>
        <taxon>Bacteria</taxon>
        <taxon>Pseudomonadati</taxon>
        <taxon>Pseudomonadota</taxon>
        <taxon>Alphaproteobacteria</taxon>
        <taxon>Hyphomicrobiales</taxon>
        <taxon>Rhizobiaceae</taxon>
        <taxon>Sinorhizobium/Ensifer group</taxon>
        <taxon>Sinorhizobium</taxon>
    </lineage>
</organism>
<dbReference type="Proteomes" id="UP000507954">
    <property type="component" value="Unassembled WGS sequence"/>
</dbReference>
<proteinExistence type="predicted"/>
<sequence>MHNLRSCLDYAMCGVVEAADPAGDLSRVQFPFGRLGQQLNLNERRSIDGLAPGAIKQIEGIRTRFGADLNFINEQSGQAPTAHSRFCQASANEAANHEAGSTASIDDDIAGTVEVWTREIKERDQLAMPHMLKRRRLHPPGSNLLNGLC</sequence>
<accession>A0A508X8H9</accession>
<protein>
    <submittedName>
        <fullName evidence="1">Uncharacterized protein</fullName>
    </submittedName>
</protein>
<dbReference type="AlphaFoldDB" id="A0A508X8H9"/>
<gene>
    <name evidence="1" type="ORF">EMEDMD4_940038</name>
</gene>
<name>A0A508X8H9_9HYPH</name>
<dbReference type="RefSeq" id="WP_180162388.1">
    <property type="nucleotide sequence ID" value="NZ_CABFNB010000166.1"/>
</dbReference>
<dbReference type="EMBL" id="CABFNB010000166">
    <property type="protein sequence ID" value="VTZ66010.1"/>
    <property type="molecule type" value="Genomic_DNA"/>
</dbReference>